<dbReference type="InterPro" id="IPR057455">
    <property type="entry name" value="UBFD1_C"/>
</dbReference>
<accession>A0AAN9TH87</accession>
<protein>
    <recommendedName>
        <fullName evidence="2">Ubiquitin-like domain-containing protein</fullName>
    </recommendedName>
</protein>
<dbReference type="PROSITE" id="PS50053">
    <property type="entry name" value="UBIQUITIN_2"/>
    <property type="match status" value="1"/>
</dbReference>
<dbReference type="Gene3D" id="3.10.20.90">
    <property type="entry name" value="Phosphatidylinositol 3-kinase Catalytic Subunit, Chain A, domain 1"/>
    <property type="match status" value="1"/>
</dbReference>
<dbReference type="GO" id="GO:0045296">
    <property type="term" value="F:cadherin binding"/>
    <property type="evidence" value="ECO:0007669"/>
    <property type="project" value="TreeGrafter"/>
</dbReference>
<evidence type="ECO:0000259" key="2">
    <source>
        <dbReference type="PROSITE" id="PS50053"/>
    </source>
</evidence>
<evidence type="ECO:0000313" key="3">
    <source>
        <dbReference type="EMBL" id="KAK7573517.1"/>
    </source>
</evidence>
<dbReference type="PANTHER" id="PTHR16470:SF0">
    <property type="entry name" value="UBIQUITIN DOMAIN-CONTAINING PROTEIN UBFD1"/>
    <property type="match status" value="1"/>
</dbReference>
<evidence type="ECO:0000313" key="4">
    <source>
        <dbReference type="Proteomes" id="UP001367676"/>
    </source>
</evidence>
<organism evidence="3 4">
    <name type="scientific">Parthenolecanium corni</name>
    <dbReference type="NCBI Taxonomy" id="536013"/>
    <lineage>
        <taxon>Eukaryota</taxon>
        <taxon>Metazoa</taxon>
        <taxon>Ecdysozoa</taxon>
        <taxon>Arthropoda</taxon>
        <taxon>Hexapoda</taxon>
        <taxon>Insecta</taxon>
        <taxon>Pterygota</taxon>
        <taxon>Neoptera</taxon>
        <taxon>Paraneoptera</taxon>
        <taxon>Hemiptera</taxon>
        <taxon>Sternorrhyncha</taxon>
        <taxon>Coccoidea</taxon>
        <taxon>Coccidae</taxon>
        <taxon>Parthenolecanium</taxon>
    </lineage>
</organism>
<dbReference type="SMART" id="SM00213">
    <property type="entry name" value="UBQ"/>
    <property type="match status" value="1"/>
</dbReference>
<name>A0AAN9TH87_9HEMI</name>
<dbReference type="Pfam" id="PF00240">
    <property type="entry name" value="ubiquitin"/>
    <property type="match status" value="1"/>
</dbReference>
<proteinExistence type="predicted"/>
<feature type="domain" description="Ubiquitin-like" evidence="2">
    <location>
        <begin position="47"/>
        <end position="118"/>
    </location>
</feature>
<sequence length="266" mass="29289">MDSSVAGESGDGGNKKSALSEKIPEISADNVASPNNASNDGCNSVDFIVVYNKNKYDITFNSNKTVKELKTYLQGLIGVPEDLQKVMFKGLAKDDQTLKDLDVKSGAKVMVVGSKRDQVLAVSSSGPQDVATEEKSVTKEPFCKQKMHLRVLEKGIPDDVMVGIRNTKDPLPSHPLSGMLNKTGGKVRLTFKLELDQLWIGTKDRTEKISMNSIKTIVSEPIEGHEEYHIMGFQLGSSEASRYWVYWVPAQYVDSIKSAILGTWML</sequence>
<feature type="region of interest" description="Disordered" evidence="1">
    <location>
        <begin position="1"/>
        <end position="35"/>
    </location>
</feature>
<dbReference type="SUPFAM" id="SSF54236">
    <property type="entry name" value="Ubiquitin-like"/>
    <property type="match status" value="1"/>
</dbReference>
<dbReference type="InterPro" id="IPR039120">
    <property type="entry name" value="UBFD1"/>
</dbReference>
<dbReference type="PANTHER" id="PTHR16470">
    <property type="entry name" value="UBIQUITIN DOMAIN-CONTAINING PROTEIN UBFD1"/>
    <property type="match status" value="1"/>
</dbReference>
<dbReference type="Pfam" id="PF25343">
    <property type="entry name" value="PH_UBFD1_C"/>
    <property type="match status" value="1"/>
</dbReference>
<dbReference type="CDD" id="cd17047">
    <property type="entry name" value="Ubl_UBFD1"/>
    <property type="match status" value="1"/>
</dbReference>
<keyword evidence="4" id="KW-1185">Reference proteome</keyword>
<dbReference type="GO" id="GO:0003723">
    <property type="term" value="F:RNA binding"/>
    <property type="evidence" value="ECO:0007669"/>
    <property type="project" value="TreeGrafter"/>
</dbReference>
<dbReference type="InterPro" id="IPR000626">
    <property type="entry name" value="Ubiquitin-like_dom"/>
</dbReference>
<reference evidence="3 4" key="1">
    <citation type="submission" date="2024-03" db="EMBL/GenBank/DDBJ databases">
        <title>Adaptation during the transition from Ophiocordyceps entomopathogen to insect associate is accompanied by gene loss and intensified selection.</title>
        <authorList>
            <person name="Ward C.M."/>
            <person name="Onetto C.A."/>
            <person name="Borneman A.R."/>
        </authorList>
    </citation>
    <scope>NUCLEOTIDE SEQUENCE [LARGE SCALE GENOMIC DNA]</scope>
    <source>
        <strain evidence="3">AWRI1</strain>
        <tissue evidence="3">Single Adult Female</tissue>
    </source>
</reference>
<dbReference type="EMBL" id="JBBCAQ010000037">
    <property type="protein sequence ID" value="KAK7573517.1"/>
    <property type="molecule type" value="Genomic_DNA"/>
</dbReference>
<evidence type="ECO:0000256" key="1">
    <source>
        <dbReference type="SAM" id="MobiDB-lite"/>
    </source>
</evidence>
<dbReference type="Proteomes" id="UP001367676">
    <property type="component" value="Unassembled WGS sequence"/>
</dbReference>
<dbReference type="AlphaFoldDB" id="A0AAN9TH87"/>
<gene>
    <name evidence="3" type="ORF">V9T40_010708</name>
</gene>
<comment type="caution">
    <text evidence="3">The sequence shown here is derived from an EMBL/GenBank/DDBJ whole genome shotgun (WGS) entry which is preliminary data.</text>
</comment>
<dbReference type="InterPro" id="IPR029071">
    <property type="entry name" value="Ubiquitin-like_domsf"/>
</dbReference>